<gene>
    <name evidence="5" type="ORF">GCM10011499_05740</name>
</gene>
<accession>A0A916VUF6</accession>
<dbReference type="CDD" id="cd06267">
    <property type="entry name" value="PBP1_LacI_sugar_binding-like"/>
    <property type="match status" value="1"/>
</dbReference>
<dbReference type="InterPro" id="IPR028082">
    <property type="entry name" value="Peripla_BP_I"/>
</dbReference>
<dbReference type="GO" id="GO:0000976">
    <property type="term" value="F:transcription cis-regulatory region binding"/>
    <property type="evidence" value="ECO:0007669"/>
    <property type="project" value="TreeGrafter"/>
</dbReference>
<dbReference type="EMBL" id="BMKB01000001">
    <property type="protein sequence ID" value="GGA39153.1"/>
    <property type="molecule type" value="Genomic_DNA"/>
</dbReference>
<dbReference type="OrthoDB" id="7912369at2"/>
<proteinExistence type="predicted"/>
<dbReference type="InterPro" id="IPR010982">
    <property type="entry name" value="Lambda_DNA-bd_dom_sf"/>
</dbReference>
<reference evidence="5 6" key="1">
    <citation type="journal article" date="2014" name="Int. J. Syst. Evol. Microbiol.">
        <title>Complete genome sequence of Corynebacterium casei LMG S-19264T (=DSM 44701T), isolated from a smear-ripened cheese.</title>
        <authorList>
            <consortium name="US DOE Joint Genome Institute (JGI-PGF)"/>
            <person name="Walter F."/>
            <person name="Albersmeier A."/>
            <person name="Kalinowski J."/>
            <person name="Ruckert C."/>
        </authorList>
    </citation>
    <scope>NUCLEOTIDE SEQUENCE [LARGE SCALE GENOMIC DNA]</scope>
    <source>
        <strain evidence="5 6">CGMCC 1.15896</strain>
    </source>
</reference>
<dbReference type="PROSITE" id="PS50932">
    <property type="entry name" value="HTH_LACI_2"/>
    <property type="match status" value="1"/>
</dbReference>
<dbReference type="RefSeq" id="WP_127073395.1">
    <property type="nucleotide sequence ID" value="NZ_BMKB01000001.1"/>
</dbReference>
<dbReference type="GO" id="GO:0003700">
    <property type="term" value="F:DNA-binding transcription factor activity"/>
    <property type="evidence" value="ECO:0007669"/>
    <property type="project" value="TreeGrafter"/>
</dbReference>
<dbReference type="AlphaFoldDB" id="A0A916VUF6"/>
<dbReference type="PANTHER" id="PTHR30146">
    <property type="entry name" value="LACI-RELATED TRANSCRIPTIONAL REPRESSOR"/>
    <property type="match status" value="1"/>
</dbReference>
<sequence>MDKGRGRPSQSDIARELGISISTVSRALANEPGISSQVRDEVIKLARSIGYKSKHAAPVIRTGRAVALLPLGSAASAMSSFYVGIAEGMKATADSLGLSIDVKLVNEERVTLEIIERHLKQADARAVLLAGIDAWDELIDWCEQNNICAVLANGIDPQMRISSVSPCNFYGAYLATRTLLAAGHRKILHYTHNLRPTILERRRGFEAAIAETEGAHGIVVSTSDCSTSTLADNIMNDVYGVTALFSWNDVAAVEILEGLHGGGRPLPKGFSIVGFDDLPIAAMSTPRLSTVSVDREAIGHGAVRLLVQHMQGNARVQQLQIGLTFVEGGTIHPR</sequence>
<dbReference type="SMART" id="SM00354">
    <property type="entry name" value="HTH_LACI"/>
    <property type="match status" value="1"/>
</dbReference>
<protein>
    <submittedName>
        <fullName evidence="5">LacI family transcriptional regulator</fullName>
    </submittedName>
</protein>
<evidence type="ECO:0000256" key="3">
    <source>
        <dbReference type="ARBA" id="ARBA00023163"/>
    </source>
</evidence>
<name>A0A916VUF6_9HYPH</name>
<dbReference type="Gene3D" id="1.10.260.40">
    <property type="entry name" value="lambda repressor-like DNA-binding domains"/>
    <property type="match status" value="1"/>
</dbReference>
<evidence type="ECO:0000259" key="4">
    <source>
        <dbReference type="PROSITE" id="PS50932"/>
    </source>
</evidence>
<evidence type="ECO:0000313" key="6">
    <source>
        <dbReference type="Proteomes" id="UP000596977"/>
    </source>
</evidence>
<keyword evidence="3" id="KW-0804">Transcription</keyword>
<dbReference type="InterPro" id="IPR000843">
    <property type="entry name" value="HTH_LacI"/>
</dbReference>
<dbReference type="InterPro" id="IPR046335">
    <property type="entry name" value="LacI/GalR-like_sensor"/>
</dbReference>
<dbReference type="Gene3D" id="3.40.50.2300">
    <property type="match status" value="2"/>
</dbReference>
<dbReference type="SUPFAM" id="SSF53822">
    <property type="entry name" value="Periplasmic binding protein-like I"/>
    <property type="match status" value="1"/>
</dbReference>
<organism evidence="5 6">
    <name type="scientific">Pelagibacterium lentulum</name>
    <dbReference type="NCBI Taxonomy" id="2029865"/>
    <lineage>
        <taxon>Bacteria</taxon>
        <taxon>Pseudomonadati</taxon>
        <taxon>Pseudomonadota</taxon>
        <taxon>Alphaproteobacteria</taxon>
        <taxon>Hyphomicrobiales</taxon>
        <taxon>Devosiaceae</taxon>
        <taxon>Pelagibacterium</taxon>
    </lineage>
</organism>
<dbReference type="Pfam" id="PF13377">
    <property type="entry name" value="Peripla_BP_3"/>
    <property type="match status" value="1"/>
</dbReference>
<evidence type="ECO:0000313" key="5">
    <source>
        <dbReference type="EMBL" id="GGA39153.1"/>
    </source>
</evidence>
<comment type="caution">
    <text evidence="5">The sequence shown here is derived from an EMBL/GenBank/DDBJ whole genome shotgun (WGS) entry which is preliminary data.</text>
</comment>
<evidence type="ECO:0000256" key="1">
    <source>
        <dbReference type="ARBA" id="ARBA00023015"/>
    </source>
</evidence>
<keyword evidence="6" id="KW-1185">Reference proteome</keyword>
<dbReference type="PANTHER" id="PTHR30146:SF109">
    <property type="entry name" value="HTH-TYPE TRANSCRIPTIONAL REGULATOR GALS"/>
    <property type="match status" value="1"/>
</dbReference>
<feature type="domain" description="HTH lacI-type" evidence="4">
    <location>
        <begin position="8"/>
        <end position="62"/>
    </location>
</feature>
<evidence type="ECO:0000256" key="2">
    <source>
        <dbReference type="ARBA" id="ARBA00023125"/>
    </source>
</evidence>
<keyword evidence="1" id="KW-0805">Transcription regulation</keyword>
<dbReference type="CDD" id="cd01392">
    <property type="entry name" value="HTH_LacI"/>
    <property type="match status" value="1"/>
</dbReference>
<keyword evidence="2" id="KW-0238">DNA-binding</keyword>
<dbReference type="SUPFAM" id="SSF47413">
    <property type="entry name" value="lambda repressor-like DNA-binding domains"/>
    <property type="match status" value="1"/>
</dbReference>
<dbReference type="Pfam" id="PF00356">
    <property type="entry name" value="LacI"/>
    <property type="match status" value="1"/>
</dbReference>
<dbReference type="Proteomes" id="UP000596977">
    <property type="component" value="Unassembled WGS sequence"/>
</dbReference>